<evidence type="ECO:0000313" key="2">
    <source>
        <dbReference type="Proteomes" id="UP000184267"/>
    </source>
</evidence>
<dbReference type="AlphaFoldDB" id="A0A1M2VZJ8"/>
<gene>
    <name evidence="1" type="ORF">TRAPUB_10434</name>
</gene>
<dbReference type="EMBL" id="MNAD01000440">
    <property type="protein sequence ID" value="OJT13025.1"/>
    <property type="molecule type" value="Genomic_DNA"/>
</dbReference>
<reference evidence="1 2" key="1">
    <citation type="submission" date="2016-10" db="EMBL/GenBank/DDBJ databases">
        <title>Genome sequence of the basidiomycete white-rot fungus Trametes pubescens.</title>
        <authorList>
            <person name="Makela M.R."/>
            <person name="Granchi Z."/>
            <person name="Peng M."/>
            <person name="De Vries R.P."/>
            <person name="Grigoriev I."/>
            <person name="Riley R."/>
            <person name="Hilden K."/>
        </authorList>
    </citation>
    <scope>NUCLEOTIDE SEQUENCE [LARGE SCALE GENOMIC DNA]</scope>
    <source>
        <strain evidence="1 2">FBCC735</strain>
    </source>
</reference>
<comment type="caution">
    <text evidence="1">The sequence shown here is derived from an EMBL/GenBank/DDBJ whole genome shotgun (WGS) entry which is preliminary data.</text>
</comment>
<evidence type="ECO:0000313" key="1">
    <source>
        <dbReference type="EMBL" id="OJT13025.1"/>
    </source>
</evidence>
<proteinExistence type="predicted"/>
<keyword evidence="2" id="KW-1185">Reference proteome</keyword>
<sequence>MLPAPFINARVQHWKLEPQAKPWVLDVNDLEYIDAVIQRWVQKGPIMHGTYVDIKLFLEPAEPILYYDIYLRRHENT</sequence>
<organism evidence="1 2">
    <name type="scientific">Trametes pubescens</name>
    <name type="common">White-rot fungus</name>
    <dbReference type="NCBI Taxonomy" id="154538"/>
    <lineage>
        <taxon>Eukaryota</taxon>
        <taxon>Fungi</taxon>
        <taxon>Dikarya</taxon>
        <taxon>Basidiomycota</taxon>
        <taxon>Agaricomycotina</taxon>
        <taxon>Agaricomycetes</taxon>
        <taxon>Polyporales</taxon>
        <taxon>Polyporaceae</taxon>
        <taxon>Trametes</taxon>
    </lineage>
</organism>
<name>A0A1M2VZJ8_TRAPU</name>
<protein>
    <submittedName>
        <fullName evidence="1">Uncharacterized protein</fullName>
    </submittedName>
</protein>
<dbReference type="Proteomes" id="UP000184267">
    <property type="component" value="Unassembled WGS sequence"/>
</dbReference>
<accession>A0A1M2VZJ8</accession>